<dbReference type="SUPFAM" id="SSF53448">
    <property type="entry name" value="Nucleotide-diphospho-sugar transferases"/>
    <property type="match status" value="1"/>
</dbReference>
<keyword evidence="3" id="KW-0808">Transferase</keyword>
<gene>
    <name evidence="3" type="ORF">BTN50_0870</name>
</gene>
<evidence type="ECO:0000313" key="3">
    <source>
        <dbReference type="EMBL" id="ATF09377.1"/>
    </source>
</evidence>
<reference evidence="4" key="1">
    <citation type="submission" date="2017-04" db="EMBL/GenBank/DDBJ databases">
        <title>Genome evolution of the luminous symbionts of deep sea anglerfish.</title>
        <authorList>
            <person name="Hendry T.A."/>
        </authorList>
    </citation>
    <scope>NUCLEOTIDE SEQUENCE [LARGE SCALE GENOMIC DNA]</scope>
</reference>
<dbReference type="RefSeq" id="WP_096619070.1">
    <property type="nucleotide sequence ID" value="NZ_CP020660.1"/>
</dbReference>
<comment type="similarity">
    <text evidence="1">Belongs to the glycosyltransferase 2 family. WaaE/KdtX subfamily.</text>
</comment>
<proteinExistence type="inferred from homology"/>
<dbReference type="InterPro" id="IPR001173">
    <property type="entry name" value="Glyco_trans_2-like"/>
</dbReference>
<protein>
    <submittedName>
        <fullName evidence="3">Lipopolysaccharide biosynthesis glycosyltransferase</fullName>
    </submittedName>
</protein>
<keyword evidence="4" id="KW-1185">Reference proteome</keyword>
<dbReference type="PANTHER" id="PTHR43630">
    <property type="entry name" value="POLY-BETA-1,6-N-ACETYL-D-GLUCOSAMINE SYNTHASE"/>
    <property type="match status" value="1"/>
</dbReference>
<evidence type="ECO:0000313" key="4">
    <source>
        <dbReference type="Proteomes" id="UP000218160"/>
    </source>
</evidence>
<dbReference type="Pfam" id="PF00535">
    <property type="entry name" value="Glycos_transf_2"/>
    <property type="match status" value="1"/>
</dbReference>
<dbReference type="Gene3D" id="3.90.550.10">
    <property type="entry name" value="Spore Coat Polysaccharide Biosynthesis Protein SpsA, Chain A"/>
    <property type="match status" value="1"/>
</dbReference>
<dbReference type="KEGG" id="elux:BTN50_0870"/>
<dbReference type="OrthoDB" id="9815923at2"/>
<sequence>MNQSKQRASISAIIITKNEEQILPKCLASLDWFDEIIVVDSGSTDNTIVIAEQAGANVYVSTKWAGFGKQKQLAQHYATKEWILAIDADEVISESLKNSILEVLAAPPERTIFSLWRTTWVFGRFLKYSGWYDKIIRFYPRKFTGYNDAVVHEKIIEPKGSQKQILDGDMLHYPYRDLHQYLEKSAFYAKSWADVCHAQGKKSSIIQGIIHATSCFLKMYILKCGFLDGKEGFLIAVLSAHSTFVKYADLWIRKNDRLAN</sequence>
<dbReference type="GO" id="GO:0016740">
    <property type="term" value="F:transferase activity"/>
    <property type="evidence" value="ECO:0007669"/>
    <property type="project" value="UniProtKB-KW"/>
</dbReference>
<dbReference type="CDD" id="cd02511">
    <property type="entry name" value="Beta4Glucosyltransferase"/>
    <property type="match status" value="1"/>
</dbReference>
<accession>A0A291B8T1</accession>
<evidence type="ECO:0000259" key="2">
    <source>
        <dbReference type="Pfam" id="PF00535"/>
    </source>
</evidence>
<dbReference type="AlphaFoldDB" id="A0A291B8T1"/>
<organism evidence="3 4">
    <name type="scientific">Candidatus Enterovibrio altilux</name>
    <dbReference type="NCBI Taxonomy" id="1927128"/>
    <lineage>
        <taxon>Bacteria</taxon>
        <taxon>Pseudomonadati</taxon>
        <taxon>Pseudomonadota</taxon>
        <taxon>Gammaproteobacteria</taxon>
        <taxon>Vibrionales</taxon>
        <taxon>Vibrionaceae</taxon>
        <taxon>Enterovibrio</taxon>
    </lineage>
</organism>
<evidence type="ECO:0000256" key="1">
    <source>
        <dbReference type="ARBA" id="ARBA00038494"/>
    </source>
</evidence>
<dbReference type="EMBL" id="CP020660">
    <property type="protein sequence ID" value="ATF09377.1"/>
    <property type="molecule type" value="Genomic_DNA"/>
</dbReference>
<dbReference type="PANTHER" id="PTHR43630:SF2">
    <property type="entry name" value="GLYCOSYLTRANSFERASE"/>
    <property type="match status" value="1"/>
</dbReference>
<dbReference type="InterPro" id="IPR029044">
    <property type="entry name" value="Nucleotide-diphossugar_trans"/>
</dbReference>
<feature type="domain" description="Glycosyltransferase 2-like" evidence="2">
    <location>
        <begin position="11"/>
        <end position="142"/>
    </location>
</feature>
<dbReference type="Proteomes" id="UP000218160">
    <property type="component" value="Chromosome 1"/>
</dbReference>
<name>A0A291B8T1_9GAMM</name>